<protein>
    <recommendedName>
        <fullName evidence="4">Alpha/beta hydrolase</fullName>
    </recommendedName>
</protein>
<organism evidence="2 3">
    <name type="scientific">Gluconacetobacter dulcium</name>
    <dbReference type="NCBI Taxonomy" id="2729096"/>
    <lineage>
        <taxon>Bacteria</taxon>
        <taxon>Pseudomonadati</taxon>
        <taxon>Pseudomonadota</taxon>
        <taxon>Alphaproteobacteria</taxon>
        <taxon>Acetobacterales</taxon>
        <taxon>Acetobacteraceae</taxon>
        <taxon>Gluconacetobacter</taxon>
    </lineage>
</organism>
<gene>
    <name evidence="2" type="ORF">HLH44_00545</name>
</gene>
<dbReference type="AlphaFoldDB" id="A0A7W4JWG1"/>
<evidence type="ECO:0000256" key="1">
    <source>
        <dbReference type="SAM" id="SignalP"/>
    </source>
</evidence>
<proteinExistence type="predicted"/>
<dbReference type="InterPro" id="IPR058180">
    <property type="entry name" value="BPSS1187-like"/>
</dbReference>
<comment type="caution">
    <text evidence="2">The sequence shown here is derived from an EMBL/GenBank/DDBJ whole genome shotgun (WGS) entry which is preliminary data.</text>
</comment>
<dbReference type="RefSeq" id="WP_183007731.1">
    <property type="nucleotide sequence ID" value="NZ_JABEQP010000001.1"/>
</dbReference>
<feature type="signal peptide" evidence="1">
    <location>
        <begin position="1"/>
        <end position="24"/>
    </location>
</feature>
<dbReference type="Gene3D" id="3.40.50.1820">
    <property type="entry name" value="alpha/beta hydrolase"/>
    <property type="match status" value="1"/>
</dbReference>
<evidence type="ECO:0000313" key="2">
    <source>
        <dbReference type="EMBL" id="MBB2195965.1"/>
    </source>
</evidence>
<sequence length="311" mass="33806">MRGVAGFVLFVCLLSCVRVPVALATDWAARMVEHDVAPQDTDPAIRKTDANNVAAYLPDTGESGRLLVFFGGAPSLRRSPTIPFLADALTRHYRVLMVDYTYNPPGVQLCSSGQDPCFEQYRYAKIFGGAPMPGLSIAPSEGLVSRTAAMLRYLAREWPAEHWDRYLENGQPRWGDMTVSGFSQGAGLAAFLATRIPVGRVVLLSSPWDHYQQTGSLAAWLSGPSATPGARWWGMYSAHEAQAPWMAKTYAALGLAPDHIRIVTDAAQCAPRPGVFMPNHWAVAELGCTPRDEAGRFLEQPLWDAVLGSGG</sequence>
<name>A0A7W4JWG1_9PROT</name>
<dbReference type="Proteomes" id="UP000530320">
    <property type="component" value="Unassembled WGS sequence"/>
</dbReference>
<feature type="chain" id="PRO_5030899202" description="Alpha/beta hydrolase" evidence="1">
    <location>
        <begin position="25"/>
        <end position="311"/>
    </location>
</feature>
<accession>A0A7W4JWG1</accession>
<dbReference type="SUPFAM" id="SSF53474">
    <property type="entry name" value="alpha/beta-Hydrolases"/>
    <property type="match status" value="1"/>
</dbReference>
<keyword evidence="1" id="KW-0732">Signal</keyword>
<evidence type="ECO:0008006" key="4">
    <source>
        <dbReference type="Google" id="ProtNLM"/>
    </source>
</evidence>
<dbReference type="EMBL" id="JABEQP010000001">
    <property type="protein sequence ID" value="MBB2195965.1"/>
    <property type="molecule type" value="Genomic_DNA"/>
</dbReference>
<evidence type="ECO:0000313" key="3">
    <source>
        <dbReference type="Proteomes" id="UP000530320"/>
    </source>
</evidence>
<dbReference type="InterPro" id="IPR029058">
    <property type="entry name" value="AB_hydrolase_fold"/>
</dbReference>
<reference evidence="2 3" key="1">
    <citation type="submission" date="2020-04" db="EMBL/GenBank/DDBJ databases">
        <title>Description of novel Gluconacetobacter.</title>
        <authorList>
            <person name="Sombolestani A."/>
        </authorList>
    </citation>
    <scope>NUCLEOTIDE SEQUENCE [LARGE SCALE GENOMIC DNA]</scope>
    <source>
        <strain evidence="2 3">LMG 22058</strain>
    </source>
</reference>
<dbReference type="NCBIfam" id="NF047580">
    <property type="entry name" value="BPSS1187_fam"/>
    <property type="match status" value="1"/>
</dbReference>